<dbReference type="Proteomes" id="UP001065174">
    <property type="component" value="Chromosome"/>
</dbReference>
<protein>
    <submittedName>
        <fullName evidence="1">YkgJ family cysteine cluster protein</fullName>
    </submittedName>
</protein>
<dbReference type="InterPro" id="IPR005358">
    <property type="entry name" value="Puta_zinc/iron-chelating_dom"/>
</dbReference>
<name>A0ABY6CJB1_9BACT</name>
<evidence type="ECO:0000313" key="2">
    <source>
        <dbReference type="Proteomes" id="UP001065174"/>
    </source>
</evidence>
<dbReference type="RefSeq" id="WP_262308056.1">
    <property type="nucleotide sequence ID" value="NZ_CP106679.1"/>
</dbReference>
<organism evidence="1 2">
    <name type="scientific">Reichenbachiella agarivorans</name>
    <dbReference type="NCBI Taxonomy" id="2979464"/>
    <lineage>
        <taxon>Bacteria</taxon>
        <taxon>Pseudomonadati</taxon>
        <taxon>Bacteroidota</taxon>
        <taxon>Cytophagia</taxon>
        <taxon>Cytophagales</taxon>
        <taxon>Reichenbachiellaceae</taxon>
        <taxon>Reichenbachiella</taxon>
    </lineage>
</organism>
<sequence>MSIVRKVKSIERLFGRLEQEIIQFNSSANLHCKPGCGKCCAKADIDASPLEFLPWSFHLFLNGQAEQVLDQLTNDAPALCYIYQPLTLLDSHSGSCSDYAHRGLICRLFGYGASRDKFGQLRLATCKIIKESQAENYQKVSEAIAQGQYVPIFSDYYQQLAQIDIRLGNTMVPINQALKMALEEVLQHYAYRPFPRGLKGAA</sequence>
<keyword evidence="2" id="KW-1185">Reference proteome</keyword>
<evidence type="ECO:0000313" key="1">
    <source>
        <dbReference type="EMBL" id="UXP30609.1"/>
    </source>
</evidence>
<proteinExistence type="predicted"/>
<reference evidence="1" key="1">
    <citation type="submission" date="2022-09" db="EMBL/GenBank/DDBJ databases">
        <title>Comparative genomics and taxonomic characterization of three novel marine species of genus Reichenbachiella exhibiting antioxidant and polysaccharide degradation activities.</title>
        <authorList>
            <person name="Muhammad N."/>
            <person name="Lee Y.-J."/>
            <person name="Ko J."/>
            <person name="Kim S.-G."/>
        </authorList>
    </citation>
    <scope>NUCLEOTIDE SEQUENCE</scope>
    <source>
        <strain evidence="1">BKB1-1</strain>
    </source>
</reference>
<dbReference type="Pfam" id="PF03692">
    <property type="entry name" value="CxxCxxCC"/>
    <property type="match status" value="1"/>
</dbReference>
<dbReference type="EMBL" id="CP106679">
    <property type="protein sequence ID" value="UXP30609.1"/>
    <property type="molecule type" value="Genomic_DNA"/>
</dbReference>
<gene>
    <name evidence="1" type="ORF">N6H18_09605</name>
</gene>
<accession>A0ABY6CJB1</accession>